<dbReference type="SUPFAM" id="SSF52172">
    <property type="entry name" value="CheY-like"/>
    <property type="match status" value="1"/>
</dbReference>
<evidence type="ECO:0000256" key="4">
    <source>
        <dbReference type="ARBA" id="ARBA00023163"/>
    </source>
</evidence>
<dbReference type="InterPro" id="IPR001867">
    <property type="entry name" value="OmpR/PhoB-type_DNA-bd"/>
</dbReference>
<keyword evidence="6" id="KW-0597">Phosphoprotein</keyword>
<dbReference type="GO" id="GO:0006355">
    <property type="term" value="P:regulation of DNA-templated transcription"/>
    <property type="evidence" value="ECO:0007669"/>
    <property type="project" value="InterPro"/>
</dbReference>
<feature type="modified residue" description="4-aspartylphosphate" evidence="6">
    <location>
        <position position="54"/>
    </location>
</feature>
<evidence type="ECO:0000256" key="7">
    <source>
        <dbReference type="PROSITE-ProRule" id="PRU01091"/>
    </source>
</evidence>
<dbReference type="InterPro" id="IPR016032">
    <property type="entry name" value="Sig_transdc_resp-reg_C-effctor"/>
</dbReference>
<dbReference type="InterPro" id="IPR001789">
    <property type="entry name" value="Sig_transdc_resp-reg_receiver"/>
</dbReference>
<dbReference type="Pfam" id="PF00072">
    <property type="entry name" value="Response_reg"/>
    <property type="match status" value="1"/>
</dbReference>
<evidence type="ECO:0000313" key="11">
    <source>
        <dbReference type="Proteomes" id="UP000003639"/>
    </source>
</evidence>
<dbReference type="RefSeq" id="WP_006572936.1">
    <property type="nucleotide sequence ID" value="NZ_AAXG02000015.1"/>
</dbReference>
<evidence type="ECO:0000313" key="10">
    <source>
        <dbReference type="EMBL" id="EDM99669.1"/>
    </source>
</evidence>
<dbReference type="SUPFAM" id="SSF46894">
    <property type="entry name" value="C-terminal effector domain of the bipartite response regulators"/>
    <property type="match status" value="1"/>
</dbReference>
<dbReference type="eggNOG" id="COG0745">
    <property type="taxonomic scope" value="Bacteria"/>
</dbReference>
<evidence type="ECO:0000259" key="9">
    <source>
        <dbReference type="PROSITE" id="PS51755"/>
    </source>
</evidence>
<evidence type="ECO:0000256" key="6">
    <source>
        <dbReference type="PROSITE-ProRule" id="PRU00169"/>
    </source>
</evidence>
<evidence type="ECO:0000256" key="2">
    <source>
        <dbReference type="ARBA" id="ARBA00023015"/>
    </source>
</evidence>
<comment type="function">
    <text evidence="5">May play the central regulatory role in sporulation. It may be an element of the effector pathway responsible for the activation of sporulation genes in response to nutritional stress. Spo0A may act in concert with spo0H (a sigma factor) to control the expression of some genes that are critical to the sporulation process.</text>
</comment>
<reference evidence="10 11" key="2">
    <citation type="submission" date="2007-06" db="EMBL/GenBank/DDBJ databases">
        <title>Draft genome sequence of Pseudoflavonifractor capillosus ATCC 29799.</title>
        <authorList>
            <person name="Sudarsanam P."/>
            <person name="Ley R."/>
            <person name="Guruge J."/>
            <person name="Turnbaugh P.J."/>
            <person name="Mahowald M."/>
            <person name="Liep D."/>
            <person name="Gordon J."/>
        </authorList>
    </citation>
    <scope>NUCLEOTIDE SEQUENCE [LARGE SCALE GENOMIC DNA]</scope>
    <source>
        <strain evidence="10 11">ATCC 29799</strain>
    </source>
</reference>
<dbReference type="SMART" id="SM00862">
    <property type="entry name" value="Trans_reg_C"/>
    <property type="match status" value="1"/>
</dbReference>
<comment type="caution">
    <text evidence="10">The sequence shown here is derived from an EMBL/GenBank/DDBJ whole genome shotgun (WGS) entry which is preliminary data.</text>
</comment>
<dbReference type="PROSITE" id="PS50110">
    <property type="entry name" value="RESPONSE_REGULATORY"/>
    <property type="match status" value="1"/>
</dbReference>
<feature type="DNA-binding region" description="OmpR/PhoB-type" evidence="7">
    <location>
        <begin position="129"/>
        <end position="227"/>
    </location>
</feature>
<dbReference type="Gene3D" id="1.10.10.10">
    <property type="entry name" value="Winged helix-like DNA-binding domain superfamily/Winged helix DNA-binding domain"/>
    <property type="match status" value="1"/>
</dbReference>
<feature type="domain" description="Response regulatory" evidence="8">
    <location>
        <begin position="5"/>
        <end position="119"/>
    </location>
</feature>
<evidence type="ECO:0000259" key="8">
    <source>
        <dbReference type="PROSITE" id="PS50110"/>
    </source>
</evidence>
<dbReference type="Gene3D" id="3.40.50.2300">
    <property type="match status" value="1"/>
</dbReference>
<dbReference type="InterPro" id="IPR011006">
    <property type="entry name" value="CheY-like_superfamily"/>
</dbReference>
<dbReference type="GO" id="GO:0000156">
    <property type="term" value="F:phosphorelay response regulator activity"/>
    <property type="evidence" value="ECO:0007669"/>
    <property type="project" value="TreeGrafter"/>
</dbReference>
<dbReference type="Proteomes" id="UP000003639">
    <property type="component" value="Unassembled WGS sequence"/>
</dbReference>
<keyword evidence="4" id="KW-0804">Transcription</keyword>
<protein>
    <recommendedName>
        <fullName evidence="1">Stage 0 sporulation protein A homolog</fullName>
    </recommendedName>
</protein>
<name>A6NW12_9FIRM</name>
<accession>A6NW12</accession>
<organism evidence="10 11">
    <name type="scientific">Pseudoflavonifractor capillosus ATCC 29799</name>
    <dbReference type="NCBI Taxonomy" id="411467"/>
    <lineage>
        <taxon>Bacteria</taxon>
        <taxon>Bacillati</taxon>
        <taxon>Bacillota</taxon>
        <taxon>Clostridia</taxon>
        <taxon>Eubacteriales</taxon>
        <taxon>Oscillospiraceae</taxon>
        <taxon>Pseudoflavonifractor</taxon>
    </lineage>
</organism>
<feature type="domain" description="OmpR/PhoB-type" evidence="9">
    <location>
        <begin position="129"/>
        <end position="227"/>
    </location>
</feature>
<proteinExistence type="predicted"/>
<keyword evidence="3 7" id="KW-0238">DNA-binding</keyword>
<dbReference type="PROSITE" id="PS51755">
    <property type="entry name" value="OMPR_PHOB"/>
    <property type="match status" value="1"/>
</dbReference>
<dbReference type="STRING" id="411467.BACCAP_02405"/>
<keyword evidence="2" id="KW-0805">Transcription regulation</keyword>
<dbReference type="AlphaFoldDB" id="A6NW12"/>
<dbReference type="GO" id="GO:0005829">
    <property type="term" value="C:cytosol"/>
    <property type="evidence" value="ECO:0007669"/>
    <property type="project" value="TreeGrafter"/>
</dbReference>
<evidence type="ECO:0000256" key="3">
    <source>
        <dbReference type="ARBA" id="ARBA00023125"/>
    </source>
</evidence>
<evidence type="ECO:0000256" key="5">
    <source>
        <dbReference type="ARBA" id="ARBA00024867"/>
    </source>
</evidence>
<reference evidence="10 11" key="1">
    <citation type="submission" date="2007-04" db="EMBL/GenBank/DDBJ databases">
        <authorList>
            <person name="Fulton L."/>
            <person name="Clifton S."/>
            <person name="Fulton B."/>
            <person name="Xu J."/>
            <person name="Minx P."/>
            <person name="Pepin K.H."/>
            <person name="Johnson M."/>
            <person name="Thiruvilangam P."/>
            <person name="Bhonagiri V."/>
            <person name="Nash W.E."/>
            <person name="Mardis E.R."/>
            <person name="Wilson R.K."/>
        </authorList>
    </citation>
    <scope>NUCLEOTIDE SEQUENCE [LARGE SCALE GENOMIC DNA]</scope>
    <source>
        <strain evidence="10 11">ATCC 29799</strain>
    </source>
</reference>
<dbReference type="PANTHER" id="PTHR48111:SF43">
    <property type="entry name" value="STAGE 0 SPORULATION PROTEIN A HOMOLOG"/>
    <property type="match status" value="1"/>
</dbReference>
<dbReference type="InterPro" id="IPR039420">
    <property type="entry name" value="WalR-like"/>
</dbReference>
<evidence type="ECO:0000256" key="1">
    <source>
        <dbReference type="ARBA" id="ARBA00018672"/>
    </source>
</evidence>
<dbReference type="SMART" id="SM00448">
    <property type="entry name" value="REC"/>
    <property type="match status" value="1"/>
</dbReference>
<gene>
    <name evidence="10" type="ORF">BACCAP_02405</name>
</gene>
<sequence>MMGYTVFLAEDDLRLRGELSALLERYGYRCLFPASYEDLAGQILSSGAQLVLLDLGLPRYDGYHVCRDLRARSAQLPIMIVTSRSDELDELMSMNLGADDFITKPFNPQILLARMARLLQRAYPSGGGASVLSAGGVSLDLGSGTVRFGDSEARLTRNEVLLLRQLLRQPGQIVSRDALMNALWQSDQFVDDNTLTVNVTRLRRTLEELGLKDVLITRRGQGYQLLLS</sequence>
<dbReference type="GO" id="GO:0032993">
    <property type="term" value="C:protein-DNA complex"/>
    <property type="evidence" value="ECO:0007669"/>
    <property type="project" value="TreeGrafter"/>
</dbReference>
<dbReference type="CDD" id="cd00383">
    <property type="entry name" value="trans_reg_C"/>
    <property type="match status" value="1"/>
</dbReference>
<dbReference type="PANTHER" id="PTHR48111">
    <property type="entry name" value="REGULATOR OF RPOS"/>
    <property type="match status" value="1"/>
</dbReference>
<dbReference type="Pfam" id="PF00486">
    <property type="entry name" value="Trans_reg_C"/>
    <property type="match status" value="1"/>
</dbReference>
<keyword evidence="11" id="KW-1185">Reference proteome</keyword>
<dbReference type="InterPro" id="IPR036388">
    <property type="entry name" value="WH-like_DNA-bd_sf"/>
</dbReference>
<dbReference type="EMBL" id="AAXG02000015">
    <property type="protein sequence ID" value="EDM99669.1"/>
    <property type="molecule type" value="Genomic_DNA"/>
</dbReference>
<dbReference type="GO" id="GO:0000976">
    <property type="term" value="F:transcription cis-regulatory region binding"/>
    <property type="evidence" value="ECO:0007669"/>
    <property type="project" value="TreeGrafter"/>
</dbReference>